<reference evidence="11 12" key="1">
    <citation type="journal article" date="2005" name="PLoS Biol.">
        <title>The genomes of Oryza sativa: a history of duplications.</title>
        <authorList>
            <person name="Yu J."/>
            <person name="Wang J."/>
            <person name="Lin W."/>
            <person name="Li S."/>
            <person name="Li H."/>
            <person name="Zhou J."/>
            <person name="Ni P."/>
            <person name="Dong W."/>
            <person name="Hu S."/>
            <person name="Zeng C."/>
            <person name="Zhang J."/>
            <person name="Zhang Y."/>
            <person name="Li R."/>
            <person name="Xu Z."/>
            <person name="Li S."/>
            <person name="Li X."/>
            <person name="Zheng H."/>
            <person name="Cong L."/>
            <person name="Lin L."/>
            <person name="Yin J."/>
            <person name="Geng J."/>
            <person name="Li G."/>
            <person name="Shi J."/>
            <person name="Liu J."/>
            <person name="Lv H."/>
            <person name="Li J."/>
            <person name="Wang J."/>
            <person name="Deng Y."/>
            <person name="Ran L."/>
            <person name="Shi X."/>
            <person name="Wang X."/>
            <person name="Wu Q."/>
            <person name="Li C."/>
            <person name="Ren X."/>
            <person name="Wang J."/>
            <person name="Wang X."/>
            <person name="Li D."/>
            <person name="Liu D."/>
            <person name="Zhang X."/>
            <person name="Ji Z."/>
            <person name="Zhao W."/>
            <person name="Sun Y."/>
            <person name="Zhang Z."/>
            <person name="Bao J."/>
            <person name="Han Y."/>
            <person name="Dong L."/>
            <person name="Ji J."/>
            <person name="Chen P."/>
            <person name="Wu S."/>
            <person name="Liu J."/>
            <person name="Xiao Y."/>
            <person name="Bu D."/>
            <person name="Tan J."/>
            <person name="Yang L."/>
            <person name="Ye C."/>
            <person name="Zhang J."/>
            <person name="Xu J."/>
            <person name="Zhou Y."/>
            <person name="Yu Y."/>
            <person name="Zhang B."/>
            <person name="Zhuang S."/>
            <person name="Wei H."/>
            <person name="Liu B."/>
            <person name="Lei M."/>
            <person name="Yu H."/>
            <person name="Li Y."/>
            <person name="Xu H."/>
            <person name="Wei S."/>
            <person name="He X."/>
            <person name="Fang L."/>
            <person name="Zhang Z."/>
            <person name="Zhang Y."/>
            <person name="Huang X."/>
            <person name="Su Z."/>
            <person name="Tong W."/>
            <person name="Li J."/>
            <person name="Tong Z."/>
            <person name="Li S."/>
            <person name="Ye J."/>
            <person name="Wang L."/>
            <person name="Fang L."/>
            <person name="Lei T."/>
            <person name="Chen C."/>
            <person name="Chen H."/>
            <person name="Xu Z."/>
            <person name="Li H."/>
            <person name="Huang H."/>
            <person name="Zhang F."/>
            <person name="Xu H."/>
            <person name="Li N."/>
            <person name="Zhao C."/>
            <person name="Li S."/>
            <person name="Dong L."/>
            <person name="Huang Y."/>
            <person name="Li L."/>
            <person name="Xi Y."/>
            <person name="Qi Q."/>
            <person name="Li W."/>
            <person name="Zhang B."/>
            <person name="Hu W."/>
            <person name="Zhang Y."/>
            <person name="Tian X."/>
            <person name="Jiao Y."/>
            <person name="Liang X."/>
            <person name="Jin J."/>
            <person name="Gao L."/>
            <person name="Zheng W."/>
            <person name="Hao B."/>
            <person name="Liu S."/>
            <person name="Wang W."/>
            <person name="Yuan L."/>
            <person name="Cao M."/>
            <person name="McDermott J."/>
            <person name="Samudrala R."/>
            <person name="Wang J."/>
            <person name="Wong G.K."/>
            <person name="Yang H."/>
        </authorList>
    </citation>
    <scope>NUCLEOTIDE SEQUENCE [LARGE SCALE GENOMIC DNA]</scope>
    <source>
        <strain evidence="12">cv. 93-11</strain>
    </source>
</reference>
<evidence type="ECO:0000259" key="9">
    <source>
        <dbReference type="Pfam" id="PF00728"/>
    </source>
</evidence>
<dbReference type="Gene3D" id="3.20.20.80">
    <property type="entry name" value="Glycosidases"/>
    <property type="match status" value="1"/>
</dbReference>
<evidence type="ECO:0000256" key="5">
    <source>
        <dbReference type="ARBA" id="ARBA00023180"/>
    </source>
</evidence>
<dbReference type="InterPro" id="IPR029019">
    <property type="entry name" value="HEX_eukaryotic_N"/>
</dbReference>
<feature type="active site" description="Proton donor" evidence="7">
    <location>
        <position position="256"/>
    </location>
</feature>
<dbReference type="InterPro" id="IPR029018">
    <property type="entry name" value="Hex-like_dom2"/>
</dbReference>
<dbReference type="EC" id="3.2.1.52" evidence="3"/>
<evidence type="ECO:0000256" key="6">
    <source>
        <dbReference type="ARBA" id="ARBA00023295"/>
    </source>
</evidence>
<dbReference type="Proteomes" id="UP000007015">
    <property type="component" value="Chromosome 1"/>
</dbReference>
<evidence type="ECO:0000256" key="1">
    <source>
        <dbReference type="ARBA" id="ARBA00001231"/>
    </source>
</evidence>
<keyword evidence="4" id="KW-0378">Hydrolase</keyword>
<accession>B8A7E2</accession>
<dbReference type="AlphaFoldDB" id="B8A7E2"/>
<dbReference type="InterPro" id="IPR015883">
    <property type="entry name" value="Glyco_hydro_20_cat"/>
</dbReference>
<dbReference type="EMBL" id="CM000126">
    <property type="protein sequence ID" value="EEC71936.1"/>
    <property type="molecule type" value="Genomic_DNA"/>
</dbReference>
<dbReference type="Pfam" id="PF14845">
    <property type="entry name" value="Glycohydro_20b2"/>
    <property type="match status" value="1"/>
</dbReference>
<dbReference type="STRING" id="39946.B8A7E2"/>
<gene>
    <name evidence="11" type="ORF">OsI_04746</name>
</gene>
<dbReference type="GO" id="GO:0030203">
    <property type="term" value="P:glycosaminoglycan metabolic process"/>
    <property type="evidence" value="ECO:0007669"/>
    <property type="project" value="TreeGrafter"/>
</dbReference>
<keyword evidence="12" id="KW-1185">Reference proteome</keyword>
<dbReference type="SUPFAM" id="SSF51445">
    <property type="entry name" value="(Trans)glycosidases"/>
    <property type="match status" value="1"/>
</dbReference>
<evidence type="ECO:0000256" key="3">
    <source>
        <dbReference type="ARBA" id="ARBA00012663"/>
    </source>
</evidence>
<dbReference type="InterPro" id="IPR025705">
    <property type="entry name" value="Beta_hexosaminidase_sua/sub"/>
</dbReference>
<dbReference type="Gramene" id="BGIOSGA000347-TA">
    <property type="protein sequence ID" value="BGIOSGA000347-PA"/>
    <property type="gene ID" value="BGIOSGA000347"/>
</dbReference>
<keyword evidence="5" id="KW-0325">Glycoprotein</keyword>
<name>B8A7E2_ORYSI</name>
<dbReference type="Pfam" id="PF00728">
    <property type="entry name" value="Glyco_hydro_20"/>
    <property type="match status" value="1"/>
</dbReference>
<proteinExistence type="inferred from homology"/>
<feature type="domain" description="Glycoside hydrolase family 20 catalytic" evidence="9">
    <location>
        <begin position="114"/>
        <end position="362"/>
    </location>
</feature>
<dbReference type="OMA" id="HECRMLG"/>
<keyword evidence="8" id="KW-0732">Signal</keyword>
<dbReference type="InterPro" id="IPR017853">
    <property type="entry name" value="GH"/>
</dbReference>
<dbReference type="HOGENOM" id="CLU_007082_0_0_1"/>
<dbReference type="SUPFAM" id="SSF55545">
    <property type="entry name" value="beta-N-acetylhexosaminidase-like domain"/>
    <property type="match status" value="1"/>
</dbReference>
<dbReference type="GO" id="GO:0016020">
    <property type="term" value="C:membrane"/>
    <property type="evidence" value="ECO:0007669"/>
    <property type="project" value="TreeGrafter"/>
</dbReference>
<evidence type="ECO:0000256" key="4">
    <source>
        <dbReference type="ARBA" id="ARBA00022801"/>
    </source>
</evidence>
<evidence type="ECO:0000256" key="8">
    <source>
        <dbReference type="SAM" id="SignalP"/>
    </source>
</evidence>
<sequence>MAQALSLGLLLAFLAIQSCIAIELTDHIDLWPMPTSVSHGTQRLYVSKDITMSMEGSTYPDEKGILKDAFQRLKFGVDESYNLSVPTAGYPLRVQIEAQTVFGALHALQDQMRLHADTSRHYLPVTVIKKVIDTMAYSKLNVLHWHIVDAQSFPIEIPSYPKLWNGSYSFSERYTTSDAVDIVRYAENRGVNVMAEIDVPGHALSWGVGYPSLWPSDSCKEPLDVSNNFTFGVIDGILSDFSKVFKFKFVHLGGDEVNTSCWTATPHIKKWLDDNQMNVSDAYRYFVLRSQKLAISHGYDVINWEETFNNFGDKLDRRTVVHNWLGEDVAPKVVAAGLRCIVSNQDKWYLDHLDATWEGFYTNEPLKGIDDPEQQSLVIGGENNNENFENTE</sequence>
<keyword evidence="6" id="KW-0326">Glycosidase</keyword>
<feature type="signal peptide" evidence="8">
    <location>
        <begin position="1"/>
        <end position="21"/>
    </location>
</feature>
<feature type="chain" id="PRO_5002867325" description="beta-N-acetylhexosaminidase" evidence="8">
    <location>
        <begin position="22"/>
        <end position="392"/>
    </location>
</feature>
<comment type="similarity">
    <text evidence="2">Belongs to the glycosyl hydrolase 20 family.</text>
</comment>
<evidence type="ECO:0000313" key="11">
    <source>
        <dbReference type="EMBL" id="EEC71936.1"/>
    </source>
</evidence>
<evidence type="ECO:0000313" key="12">
    <source>
        <dbReference type="Proteomes" id="UP000007015"/>
    </source>
</evidence>
<evidence type="ECO:0000256" key="7">
    <source>
        <dbReference type="PIRSR" id="PIRSR625705-1"/>
    </source>
</evidence>
<protein>
    <recommendedName>
        <fullName evidence="3">beta-N-acetylhexosaminidase</fullName>
        <ecNumber evidence="3">3.2.1.52</ecNumber>
    </recommendedName>
</protein>
<dbReference type="GO" id="GO:0005975">
    <property type="term" value="P:carbohydrate metabolic process"/>
    <property type="evidence" value="ECO:0007669"/>
    <property type="project" value="InterPro"/>
</dbReference>
<dbReference type="PANTHER" id="PTHR22600:SF56">
    <property type="entry name" value="BETA-HEXOSAMINIDASE"/>
    <property type="match status" value="1"/>
</dbReference>
<dbReference type="PANTHER" id="PTHR22600">
    <property type="entry name" value="BETA-HEXOSAMINIDASE"/>
    <property type="match status" value="1"/>
</dbReference>
<dbReference type="GO" id="GO:0004563">
    <property type="term" value="F:beta-N-acetylhexosaminidase activity"/>
    <property type="evidence" value="ECO:0007669"/>
    <property type="project" value="UniProtKB-EC"/>
</dbReference>
<evidence type="ECO:0000259" key="10">
    <source>
        <dbReference type="Pfam" id="PF14845"/>
    </source>
</evidence>
<evidence type="ECO:0000256" key="2">
    <source>
        <dbReference type="ARBA" id="ARBA00006285"/>
    </source>
</evidence>
<comment type="catalytic activity">
    <reaction evidence="1">
        <text>Hydrolysis of terminal non-reducing N-acetyl-D-hexosamine residues in N-acetyl-beta-D-hexosaminides.</text>
        <dbReference type="EC" id="3.2.1.52"/>
    </reaction>
</comment>
<organism evidence="11 12">
    <name type="scientific">Oryza sativa subsp. indica</name>
    <name type="common">Rice</name>
    <dbReference type="NCBI Taxonomy" id="39946"/>
    <lineage>
        <taxon>Eukaryota</taxon>
        <taxon>Viridiplantae</taxon>
        <taxon>Streptophyta</taxon>
        <taxon>Embryophyta</taxon>
        <taxon>Tracheophyta</taxon>
        <taxon>Spermatophyta</taxon>
        <taxon>Magnoliopsida</taxon>
        <taxon>Liliopsida</taxon>
        <taxon>Poales</taxon>
        <taxon>Poaceae</taxon>
        <taxon>BOP clade</taxon>
        <taxon>Oryzoideae</taxon>
        <taxon>Oryzeae</taxon>
        <taxon>Oryzinae</taxon>
        <taxon>Oryza</taxon>
        <taxon>Oryza sativa</taxon>
    </lineage>
</organism>
<feature type="domain" description="Beta-hexosaminidase eukaryotic type N-terminal" evidence="10">
    <location>
        <begin position="73"/>
        <end position="109"/>
    </location>
</feature>